<dbReference type="EMBL" id="JAWWNJ010000078">
    <property type="protein sequence ID" value="KAK7005381.1"/>
    <property type="molecule type" value="Genomic_DNA"/>
</dbReference>
<gene>
    <name evidence="2" type="ORF">R3P38DRAFT_3283171</name>
    <name evidence="3" type="ORF">R3P38DRAFT_3283172</name>
    <name evidence="4" type="ORF">R3P38DRAFT_3283173</name>
    <name evidence="1" type="ORF">R3P38DRAFT_3292358</name>
</gene>
<reference evidence="2 5" key="1">
    <citation type="journal article" date="2024" name="J Genomics">
        <title>Draft genome sequencing and assembly of Favolaschia claudopus CIRM-BRFM 2984 isolated from oak limbs.</title>
        <authorList>
            <person name="Navarro D."/>
            <person name="Drula E."/>
            <person name="Chaduli D."/>
            <person name="Cazenave R."/>
            <person name="Ahrendt S."/>
            <person name="Wang J."/>
            <person name="Lipzen A."/>
            <person name="Daum C."/>
            <person name="Barry K."/>
            <person name="Grigoriev I.V."/>
            <person name="Favel A."/>
            <person name="Rosso M.N."/>
            <person name="Martin F."/>
        </authorList>
    </citation>
    <scope>NUCLEOTIDE SEQUENCE [LARGE SCALE GENOMIC DNA]</scope>
    <source>
        <strain evidence="2 5">CIRM-BRFM 2984</strain>
    </source>
</reference>
<evidence type="ECO:0000313" key="4">
    <source>
        <dbReference type="EMBL" id="KAK7005387.1"/>
    </source>
</evidence>
<dbReference type="EMBL" id="JAWWNJ010000138">
    <property type="protein sequence ID" value="KAK6984349.1"/>
    <property type="molecule type" value="Genomic_DNA"/>
</dbReference>
<protein>
    <submittedName>
        <fullName evidence="2">Uncharacterized protein</fullName>
    </submittedName>
</protein>
<dbReference type="Proteomes" id="UP001362999">
    <property type="component" value="Unassembled WGS sequence"/>
</dbReference>
<dbReference type="AlphaFoldDB" id="A0AAW0A8E0"/>
<accession>A0AAW0A8E0</accession>
<sequence>MTSNAVFDQVVNVSPPQTLPFEPKPKAIGAQLAVVPTFRSKLYDFHSRQYSKSTGPVRAFAATLG</sequence>
<dbReference type="EMBL" id="JAWWNJ010000078">
    <property type="protein sequence ID" value="KAK7005387.1"/>
    <property type="molecule type" value="Genomic_DNA"/>
</dbReference>
<proteinExistence type="predicted"/>
<evidence type="ECO:0000313" key="1">
    <source>
        <dbReference type="EMBL" id="KAK6984349.1"/>
    </source>
</evidence>
<evidence type="ECO:0000313" key="5">
    <source>
        <dbReference type="Proteomes" id="UP001362999"/>
    </source>
</evidence>
<evidence type="ECO:0000313" key="2">
    <source>
        <dbReference type="EMBL" id="KAK7005381.1"/>
    </source>
</evidence>
<organism evidence="2 5">
    <name type="scientific">Favolaschia claudopus</name>
    <dbReference type="NCBI Taxonomy" id="2862362"/>
    <lineage>
        <taxon>Eukaryota</taxon>
        <taxon>Fungi</taxon>
        <taxon>Dikarya</taxon>
        <taxon>Basidiomycota</taxon>
        <taxon>Agaricomycotina</taxon>
        <taxon>Agaricomycetes</taxon>
        <taxon>Agaricomycetidae</taxon>
        <taxon>Agaricales</taxon>
        <taxon>Marasmiineae</taxon>
        <taxon>Mycenaceae</taxon>
        <taxon>Favolaschia</taxon>
    </lineage>
</organism>
<dbReference type="EMBL" id="JAWWNJ010000078">
    <property type="protein sequence ID" value="KAK7005384.1"/>
    <property type="molecule type" value="Genomic_DNA"/>
</dbReference>
<comment type="caution">
    <text evidence="2">The sequence shown here is derived from an EMBL/GenBank/DDBJ whole genome shotgun (WGS) entry which is preliminary data.</text>
</comment>
<evidence type="ECO:0000313" key="3">
    <source>
        <dbReference type="EMBL" id="KAK7005384.1"/>
    </source>
</evidence>
<name>A0AAW0A8E0_9AGAR</name>
<keyword evidence="5" id="KW-1185">Reference proteome</keyword>